<accession>D4S1Q0</accession>
<feature type="transmembrane region" description="Helical" evidence="1">
    <location>
        <begin position="7"/>
        <end position="28"/>
    </location>
</feature>
<dbReference type="RefSeq" id="WP_005603957.1">
    <property type="nucleotide sequence ID" value="NZ_GG663524.1"/>
</dbReference>
<dbReference type="GeneID" id="98917850"/>
<gene>
    <name evidence="3" type="ORF">BUTYVIB_02022</name>
</gene>
<keyword evidence="1" id="KW-0812">Transmembrane</keyword>
<comment type="caution">
    <text evidence="3">The sequence shown here is derived from an EMBL/GenBank/DDBJ whole genome shotgun (WGS) entry which is preliminary data.</text>
</comment>
<dbReference type="HOGENOM" id="CLU_818050_0_0_9"/>
<keyword evidence="1" id="KW-0472">Membrane</keyword>
<evidence type="ECO:0000259" key="2">
    <source>
        <dbReference type="Pfam" id="PF13472"/>
    </source>
</evidence>
<dbReference type="Gene3D" id="3.40.50.1110">
    <property type="entry name" value="SGNH hydrolase"/>
    <property type="match status" value="1"/>
</dbReference>
<evidence type="ECO:0000256" key="1">
    <source>
        <dbReference type="SAM" id="Phobius"/>
    </source>
</evidence>
<keyword evidence="1" id="KW-1133">Transmembrane helix</keyword>
<dbReference type="EMBL" id="ABWN01000035">
    <property type="protein sequence ID" value="EFF67798.1"/>
    <property type="molecule type" value="Genomic_DNA"/>
</dbReference>
<keyword evidence="4" id="KW-1185">Reference proteome</keyword>
<dbReference type="SUPFAM" id="SSF52266">
    <property type="entry name" value="SGNH hydrolase"/>
    <property type="match status" value="1"/>
</dbReference>
<dbReference type="eggNOG" id="COG2755">
    <property type="taxonomic scope" value="Bacteria"/>
</dbReference>
<reference evidence="3 4" key="1">
    <citation type="submission" date="2010-02" db="EMBL/GenBank/DDBJ databases">
        <authorList>
            <person name="Weinstock G."/>
            <person name="Sodergren E."/>
            <person name="Clifton S."/>
            <person name="Fulton L."/>
            <person name="Fulton B."/>
            <person name="Courtney L."/>
            <person name="Fronick C."/>
            <person name="Harrison M."/>
            <person name="Strong C."/>
            <person name="Farmer C."/>
            <person name="Delahaunty K."/>
            <person name="Markovic C."/>
            <person name="Hall O."/>
            <person name="Minx P."/>
            <person name="Tomlinson C."/>
            <person name="Mitreva M."/>
            <person name="Nelson J."/>
            <person name="Hou S."/>
            <person name="Wollam A."/>
            <person name="Pepin K.H."/>
            <person name="Johnson M."/>
            <person name="Bhonagiri V."/>
            <person name="Zhang X."/>
            <person name="Suruliraj S."/>
            <person name="Warren W."/>
            <person name="Chinwalla A."/>
            <person name="Mardis E.R."/>
            <person name="Wilson R.K."/>
        </authorList>
    </citation>
    <scope>NUCLEOTIDE SEQUENCE [LARGE SCALE GENOMIC DNA]</scope>
    <source>
        <strain evidence="3 4">DSM 2876</strain>
    </source>
</reference>
<evidence type="ECO:0000313" key="3">
    <source>
        <dbReference type="EMBL" id="EFF67798.1"/>
    </source>
</evidence>
<proteinExistence type="predicted"/>
<feature type="domain" description="SGNH hydrolase-type esterase" evidence="2">
    <location>
        <begin position="189"/>
        <end position="323"/>
    </location>
</feature>
<dbReference type="PROSITE" id="PS51257">
    <property type="entry name" value="PROKAR_LIPOPROTEIN"/>
    <property type="match status" value="1"/>
</dbReference>
<dbReference type="Pfam" id="PF13472">
    <property type="entry name" value="Lipase_GDSL_2"/>
    <property type="match status" value="1"/>
</dbReference>
<sequence length="339" mass="37919">MRKTVKVIAVTSLSITLIGCLAFIYILLRTNIIFKNQTVADAGIKDNIKLEDVSKITVTYKGDKAFAGGRLRKADFVVEVTENNGRKAEINDYKCAAFDGDYRLKEGNNEIVFSYGENTASVEVEAVNPMYLGLYAPTYEYKAANKDKSVAKVDKIEKGNLSYAEALDNVAFTGDSQIAALISYNILEQSNVEALVGASADYMEEKFRLIVAKATGKDAIVVHYGINSLSASAEERERRISQYTELLSRLKAEVPDTRIIVSGVFPVSDTIYNNKLSFAYINQYNYELLKMCINLDIEYYSNNQYISGHQELFSADGLHLTPGFYKDYWLKDLILTMGL</sequence>
<dbReference type="Proteomes" id="UP000006238">
    <property type="component" value="Unassembled WGS sequence"/>
</dbReference>
<name>D4S1Q0_9FIRM</name>
<dbReference type="STRING" id="45851.BHV86_08245"/>
<dbReference type="AlphaFoldDB" id="D4S1Q0"/>
<organism evidence="3 4">
    <name type="scientific">Eshraghiella crossota DSM 2876</name>
    <dbReference type="NCBI Taxonomy" id="511680"/>
    <lineage>
        <taxon>Bacteria</taxon>
        <taxon>Bacillati</taxon>
        <taxon>Bacillota</taxon>
        <taxon>Clostridia</taxon>
        <taxon>Lachnospirales</taxon>
        <taxon>Lachnospiraceae</taxon>
        <taxon>Eshraghiella</taxon>
    </lineage>
</organism>
<protein>
    <recommendedName>
        <fullName evidence="2">SGNH hydrolase-type esterase domain-containing protein</fullName>
    </recommendedName>
</protein>
<dbReference type="InterPro" id="IPR013830">
    <property type="entry name" value="SGNH_hydro"/>
</dbReference>
<dbReference type="InterPro" id="IPR036514">
    <property type="entry name" value="SGNH_hydro_sf"/>
</dbReference>
<evidence type="ECO:0000313" key="4">
    <source>
        <dbReference type="Proteomes" id="UP000006238"/>
    </source>
</evidence>